<dbReference type="InterPro" id="IPR020568">
    <property type="entry name" value="Ribosomal_Su5_D2-typ_SF"/>
</dbReference>
<dbReference type="NCBIfam" id="TIGR00549">
    <property type="entry name" value="mevalon_kin"/>
    <property type="match status" value="1"/>
</dbReference>
<dbReference type="PROSITE" id="PS00627">
    <property type="entry name" value="GHMP_KINASES_ATP"/>
    <property type="match status" value="1"/>
</dbReference>
<protein>
    <recommendedName>
        <fullName evidence="3">mevalonate kinase</fullName>
        <ecNumber evidence="3">2.7.1.36</ecNumber>
    </recommendedName>
</protein>
<keyword evidence="6" id="KW-0808">Transferase</keyword>
<comment type="similarity">
    <text evidence="2">Belongs to the GHMP kinase family. Mevalonate kinase subfamily.</text>
</comment>
<evidence type="ECO:0000256" key="11">
    <source>
        <dbReference type="ARBA" id="ARBA00023098"/>
    </source>
</evidence>
<proteinExistence type="inferred from homology"/>
<comment type="caution">
    <text evidence="14">The sequence shown here is derived from an EMBL/GenBank/DDBJ whole genome shotgun (WGS) entry which is preliminary data.</text>
</comment>
<reference evidence="14 15" key="1">
    <citation type="journal article" date="2016" name="Nat. Commun.">
        <title>Thousands of microbial genomes shed light on interconnected biogeochemical processes in an aquifer system.</title>
        <authorList>
            <person name="Anantharaman K."/>
            <person name="Brown C.T."/>
            <person name="Hug L.A."/>
            <person name="Sharon I."/>
            <person name="Castelle C.J."/>
            <person name="Probst A.J."/>
            <person name="Thomas B.C."/>
            <person name="Singh A."/>
            <person name="Wilkins M.J."/>
            <person name="Karaoz U."/>
            <person name="Brodie E.L."/>
            <person name="Williams K.H."/>
            <person name="Hubbard S.S."/>
            <person name="Banfield J.F."/>
        </authorList>
    </citation>
    <scope>NUCLEOTIDE SEQUENCE [LARGE SCALE GENOMIC DNA]</scope>
</reference>
<evidence type="ECO:0000313" key="15">
    <source>
        <dbReference type="Proteomes" id="UP000178330"/>
    </source>
</evidence>
<dbReference type="Gene3D" id="3.30.70.890">
    <property type="entry name" value="GHMP kinase, C-terminal domain"/>
    <property type="match status" value="1"/>
</dbReference>
<dbReference type="GO" id="GO:0005829">
    <property type="term" value="C:cytosol"/>
    <property type="evidence" value="ECO:0007669"/>
    <property type="project" value="TreeGrafter"/>
</dbReference>
<evidence type="ECO:0000256" key="2">
    <source>
        <dbReference type="ARBA" id="ARBA00006495"/>
    </source>
</evidence>
<keyword evidence="11" id="KW-0443">Lipid metabolism</keyword>
<dbReference type="Proteomes" id="UP000178330">
    <property type="component" value="Unassembled WGS sequence"/>
</dbReference>
<keyword evidence="10" id="KW-0460">Magnesium</keyword>
<evidence type="ECO:0000256" key="3">
    <source>
        <dbReference type="ARBA" id="ARBA00012103"/>
    </source>
</evidence>
<evidence type="ECO:0000256" key="5">
    <source>
        <dbReference type="ARBA" id="ARBA00022516"/>
    </source>
</evidence>
<dbReference type="PANTHER" id="PTHR43290:SF2">
    <property type="entry name" value="MEVALONATE KINASE"/>
    <property type="match status" value="1"/>
</dbReference>
<dbReference type="Gene3D" id="3.30.230.10">
    <property type="match status" value="1"/>
</dbReference>
<dbReference type="InterPro" id="IPR014721">
    <property type="entry name" value="Ribsml_uS5_D2-typ_fold_subgr"/>
</dbReference>
<dbReference type="PANTHER" id="PTHR43290">
    <property type="entry name" value="MEVALONATE KINASE"/>
    <property type="match status" value="1"/>
</dbReference>
<dbReference type="InterPro" id="IPR036554">
    <property type="entry name" value="GHMP_kinase_C_sf"/>
</dbReference>
<evidence type="ECO:0000256" key="6">
    <source>
        <dbReference type="ARBA" id="ARBA00022679"/>
    </source>
</evidence>
<comment type="pathway">
    <text evidence="12">Isoprenoid biosynthesis; isopentenyl diphosphate biosynthesis via mevalonate pathway; isopentenyl diphosphate from (R)-mevalonate: step 1/3.</text>
</comment>
<evidence type="ECO:0000256" key="4">
    <source>
        <dbReference type="ARBA" id="ARBA00022490"/>
    </source>
</evidence>
<gene>
    <name evidence="14" type="ORF">A2376_02270</name>
</gene>
<dbReference type="AlphaFoldDB" id="A0A1F8D8A4"/>
<dbReference type="SUPFAM" id="SSF55060">
    <property type="entry name" value="GHMP Kinase, C-terminal domain"/>
    <property type="match status" value="1"/>
</dbReference>
<evidence type="ECO:0000259" key="13">
    <source>
        <dbReference type="Pfam" id="PF00288"/>
    </source>
</evidence>
<evidence type="ECO:0000256" key="8">
    <source>
        <dbReference type="ARBA" id="ARBA00022777"/>
    </source>
</evidence>
<evidence type="ECO:0000313" key="14">
    <source>
        <dbReference type="EMBL" id="OGM84188.1"/>
    </source>
</evidence>
<evidence type="ECO:0000256" key="7">
    <source>
        <dbReference type="ARBA" id="ARBA00022741"/>
    </source>
</evidence>
<keyword evidence="5" id="KW-0444">Lipid biosynthesis</keyword>
<evidence type="ECO:0000256" key="10">
    <source>
        <dbReference type="ARBA" id="ARBA00022842"/>
    </source>
</evidence>
<dbReference type="GO" id="GO:0019287">
    <property type="term" value="P:isopentenyl diphosphate biosynthetic process, mevalonate pathway"/>
    <property type="evidence" value="ECO:0007669"/>
    <property type="project" value="UniProtKB-UniPathway"/>
</dbReference>
<dbReference type="InterPro" id="IPR006205">
    <property type="entry name" value="Mev_gal_kin"/>
</dbReference>
<dbReference type="GO" id="GO:0005524">
    <property type="term" value="F:ATP binding"/>
    <property type="evidence" value="ECO:0007669"/>
    <property type="project" value="UniProtKB-KW"/>
</dbReference>
<accession>A0A1F8D8A4</accession>
<name>A0A1F8D8A4_9BACT</name>
<dbReference type="EMBL" id="MGIC01000010">
    <property type="protein sequence ID" value="OGM84188.1"/>
    <property type="molecule type" value="Genomic_DNA"/>
</dbReference>
<evidence type="ECO:0000256" key="9">
    <source>
        <dbReference type="ARBA" id="ARBA00022840"/>
    </source>
</evidence>
<keyword evidence="7" id="KW-0547">Nucleotide-binding</keyword>
<feature type="domain" description="GHMP kinase N-terminal" evidence="13">
    <location>
        <begin position="63"/>
        <end position="145"/>
    </location>
</feature>
<dbReference type="UniPathway" id="UPA00057">
    <property type="reaction ID" value="UER00098"/>
</dbReference>
<keyword evidence="9" id="KW-0067">ATP-binding</keyword>
<dbReference type="PRINTS" id="PR00959">
    <property type="entry name" value="MEVGALKINASE"/>
</dbReference>
<dbReference type="InterPro" id="IPR006203">
    <property type="entry name" value="GHMP_knse_ATP-bd_CS"/>
</dbReference>
<dbReference type="Pfam" id="PF00288">
    <property type="entry name" value="GHMP_kinases_N"/>
    <property type="match status" value="1"/>
</dbReference>
<keyword evidence="8 14" id="KW-0418">Kinase</keyword>
<sequence length="314" mass="34729">MKPRMVKVSAPGKVILSGEHAVVYGYPAILAAVDKRISIELDKAGKRVKPISLPKSGLLKYALKRTIGLTGINPGALRIKIDSRLPIGSGMGSSAALSVALVGAFYKLTRLPWDLKKINEIGYEIEKKQHGNPSGGDNTIATYGGFLWYRKEAENFKIFFPVKPKRRLGRIFLVNTGKPIETTGEMVSLVAERYKKNPEGVKKLLEAIANTTKSLLRYILEEEKSSLVGIFKENERYLEQLGVVSQKARKIIRMFERIGAGAKITGAGGKKDGSGMILIRHPDEEKIIKFAEDRNLDILSVRLGEEGVRVEKEI</sequence>
<dbReference type="SUPFAM" id="SSF54211">
    <property type="entry name" value="Ribosomal protein S5 domain 2-like"/>
    <property type="match status" value="1"/>
</dbReference>
<organism evidence="14 15">
    <name type="scientific">Candidatus Woesebacteria bacterium RIFOXYB1_FULL_47_31</name>
    <dbReference type="NCBI Taxonomy" id="1802542"/>
    <lineage>
        <taxon>Bacteria</taxon>
        <taxon>Candidatus Woeseibacteriota</taxon>
    </lineage>
</organism>
<dbReference type="InterPro" id="IPR006204">
    <property type="entry name" value="GHMP_kinase_N_dom"/>
</dbReference>
<keyword evidence="4" id="KW-0963">Cytoplasm</keyword>
<dbReference type="GO" id="GO:0004496">
    <property type="term" value="F:mevalonate kinase activity"/>
    <property type="evidence" value="ECO:0007669"/>
    <property type="project" value="UniProtKB-EC"/>
</dbReference>
<comment type="subcellular location">
    <subcellularLocation>
        <location evidence="1">Cytoplasm</location>
    </subcellularLocation>
</comment>
<evidence type="ECO:0000256" key="1">
    <source>
        <dbReference type="ARBA" id="ARBA00004496"/>
    </source>
</evidence>
<evidence type="ECO:0000256" key="12">
    <source>
        <dbReference type="ARBA" id="ARBA00029438"/>
    </source>
</evidence>
<dbReference type="EC" id="2.7.1.36" evidence="3"/>